<dbReference type="InterPro" id="IPR052190">
    <property type="entry name" value="Euk-Arch_PrmC-MTase"/>
</dbReference>
<keyword evidence="3 7" id="KW-0489">Methyltransferase</keyword>
<protein>
    <submittedName>
        <fullName evidence="7">S-adenosyl-L-methionine-dependent methyltransferase</fullName>
    </submittedName>
</protein>
<keyword evidence="5" id="KW-0949">S-adenosyl-L-methionine</keyword>
<dbReference type="Proteomes" id="UP000070444">
    <property type="component" value="Unassembled WGS sequence"/>
</dbReference>
<dbReference type="SUPFAM" id="SSF53335">
    <property type="entry name" value="S-adenosyl-L-methionine-dependent methyltransferases"/>
    <property type="match status" value="1"/>
</dbReference>
<dbReference type="Gene3D" id="3.40.50.150">
    <property type="entry name" value="Vaccinia Virus protein VP39"/>
    <property type="match status" value="1"/>
</dbReference>
<gene>
    <name evidence="7" type="ORF">CONCODRAFT_84986</name>
</gene>
<keyword evidence="8" id="KW-1185">Reference proteome</keyword>
<dbReference type="InterPro" id="IPR004557">
    <property type="entry name" value="PrmC-related"/>
</dbReference>
<dbReference type="GO" id="GO:0008276">
    <property type="term" value="F:protein methyltransferase activity"/>
    <property type="evidence" value="ECO:0007669"/>
    <property type="project" value="EnsemblFungi"/>
</dbReference>
<dbReference type="GO" id="GO:0015934">
    <property type="term" value="C:large ribosomal subunit"/>
    <property type="evidence" value="ECO:0007669"/>
    <property type="project" value="EnsemblFungi"/>
</dbReference>
<dbReference type="GO" id="GO:0008757">
    <property type="term" value="F:S-adenosylmethionine-dependent methyltransferase activity"/>
    <property type="evidence" value="ECO:0007669"/>
    <property type="project" value="EnsemblFungi"/>
</dbReference>
<dbReference type="OMA" id="EWDDWME"/>
<proteinExistence type="inferred from homology"/>
<dbReference type="GO" id="GO:0032259">
    <property type="term" value="P:methylation"/>
    <property type="evidence" value="ECO:0007669"/>
    <property type="project" value="UniProtKB-KW"/>
</dbReference>
<dbReference type="GO" id="GO:0042273">
    <property type="term" value="P:ribosomal large subunit biogenesis"/>
    <property type="evidence" value="ECO:0007669"/>
    <property type="project" value="EnsemblFungi"/>
</dbReference>
<dbReference type="STRING" id="796925.A0A137P7F6"/>
<dbReference type="OrthoDB" id="406152at2759"/>
<sequence length="221" mass="24496">MIPTPDTDHLDFDQIYEPAEDTFALLDALENDYEYLNSIKPAICLEIGTGSGCVVSFLGKILDSIKPLFLTTDINPLANAGSLSTAKRNNVNIDSITCDLVGPLVKRLENKIDVLIFNPPYVVTPSEEIYSVNTVDVLPKINATWAGGVDGREVIDRLLPMVSKLLSPKGAFYLVTIRENKPKEIIEIMKQYNLDGKEVLKRSAGIEKYSILKFTFAETQV</sequence>
<dbReference type="AlphaFoldDB" id="A0A137P7F6"/>
<dbReference type="GO" id="GO:0003676">
    <property type="term" value="F:nucleic acid binding"/>
    <property type="evidence" value="ECO:0007669"/>
    <property type="project" value="InterPro"/>
</dbReference>
<evidence type="ECO:0000256" key="2">
    <source>
        <dbReference type="ARBA" id="ARBA00006149"/>
    </source>
</evidence>
<evidence type="ECO:0000256" key="3">
    <source>
        <dbReference type="ARBA" id="ARBA00022603"/>
    </source>
</evidence>
<keyword evidence="4 7" id="KW-0808">Transferase</keyword>
<accession>A0A137P7F6</accession>
<evidence type="ECO:0000256" key="1">
    <source>
        <dbReference type="ARBA" id="ARBA00004123"/>
    </source>
</evidence>
<comment type="similarity">
    <text evidence="2">Belongs to the eukaryotic/archaeal PrmC-related family.</text>
</comment>
<reference evidence="7 8" key="1">
    <citation type="journal article" date="2015" name="Genome Biol. Evol.">
        <title>Phylogenomic analyses indicate that early fungi evolved digesting cell walls of algal ancestors of land plants.</title>
        <authorList>
            <person name="Chang Y."/>
            <person name="Wang S."/>
            <person name="Sekimoto S."/>
            <person name="Aerts A.L."/>
            <person name="Choi C."/>
            <person name="Clum A."/>
            <person name="LaButti K.M."/>
            <person name="Lindquist E.A."/>
            <person name="Yee Ngan C."/>
            <person name="Ohm R.A."/>
            <person name="Salamov A.A."/>
            <person name="Grigoriev I.V."/>
            <person name="Spatafora J.W."/>
            <person name="Berbee M.L."/>
        </authorList>
    </citation>
    <scope>NUCLEOTIDE SEQUENCE [LARGE SCALE GENOMIC DNA]</scope>
    <source>
        <strain evidence="7 8">NRRL 28638</strain>
    </source>
</reference>
<dbReference type="PANTHER" id="PTHR45875:SF1">
    <property type="entry name" value="METHYLTRANSFERASE N6AMT1"/>
    <property type="match status" value="1"/>
</dbReference>
<name>A0A137P7F6_CONC2</name>
<comment type="subcellular location">
    <subcellularLocation>
        <location evidence="1">Nucleus</location>
    </subcellularLocation>
</comment>
<evidence type="ECO:0000256" key="5">
    <source>
        <dbReference type="ARBA" id="ARBA00022691"/>
    </source>
</evidence>
<dbReference type="NCBIfam" id="TIGR00537">
    <property type="entry name" value="hemK_rel_arch"/>
    <property type="match status" value="1"/>
</dbReference>
<evidence type="ECO:0000313" key="8">
    <source>
        <dbReference type="Proteomes" id="UP000070444"/>
    </source>
</evidence>
<evidence type="ECO:0000313" key="7">
    <source>
        <dbReference type="EMBL" id="KXN70925.1"/>
    </source>
</evidence>
<dbReference type="GO" id="GO:0006417">
    <property type="term" value="P:regulation of translation"/>
    <property type="evidence" value="ECO:0007669"/>
    <property type="project" value="EnsemblFungi"/>
</dbReference>
<keyword evidence="6" id="KW-0539">Nucleus</keyword>
<dbReference type="InterPro" id="IPR002052">
    <property type="entry name" value="DNA_methylase_N6_adenine_CS"/>
</dbReference>
<dbReference type="PROSITE" id="PS00092">
    <property type="entry name" value="N6_MTASE"/>
    <property type="match status" value="1"/>
</dbReference>
<dbReference type="EMBL" id="KQ964489">
    <property type="protein sequence ID" value="KXN70925.1"/>
    <property type="molecule type" value="Genomic_DNA"/>
</dbReference>
<dbReference type="PANTHER" id="PTHR45875">
    <property type="entry name" value="METHYLTRANSFERASE N6AMT1"/>
    <property type="match status" value="1"/>
</dbReference>
<dbReference type="InterPro" id="IPR029063">
    <property type="entry name" value="SAM-dependent_MTases_sf"/>
</dbReference>
<evidence type="ECO:0000256" key="4">
    <source>
        <dbReference type="ARBA" id="ARBA00022679"/>
    </source>
</evidence>
<organism evidence="7 8">
    <name type="scientific">Conidiobolus coronatus (strain ATCC 28846 / CBS 209.66 / NRRL 28638)</name>
    <name type="common">Delacroixia coronata</name>
    <dbReference type="NCBI Taxonomy" id="796925"/>
    <lineage>
        <taxon>Eukaryota</taxon>
        <taxon>Fungi</taxon>
        <taxon>Fungi incertae sedis</taxon>
        <taxon>Zoopagomycota</taxon>
        <taxon>Entomophthoromycotina</taxon>
        <taxon>Entomophthoromycetes</taxon>
        <taxon>Entomophthorales</taxon>
        <taxon>Ancylistaceae</taxon>
        <taxon>Conidiobolus</taxon>
    </lineage>
</organism>
<dbReference type="GO" id="GO:0035657">
    <property type="term" value="C:eRF1 methyltransferase complex"/>
    <property type="evidence" value="ECO:0007669"/>
    <property type="project" value="EnsemblFungi"/>
</dbReference>
<dbReference type="FunFam" id="3.40.50.150:FF:000077">
    <property type="entry name" value="HemK methyltransferase family member 2"/>
    <property type="match status" value="1"/>
</dbReference>
<evidence type="ECO:0000256" key="6">
    <source>
        <dbReference type="ARBA" id="ARBA00023242"/>
    </source>
</evidence>
<dbReference type="GO" id="GO:0005634">
    <property type="term" value="C:nucleus"/>
    <property type="evidence" value="ECO:0007669"/>
    <property type="project" value="UniProtKB-SubCell"/>
</dbReference>